<name>A0A6J4QJP0_9ACTN</name>
<dbReference type="InterPro" id="IPR023346">
    <property type="entry name" value="Lysozyme-like_dom_sf"/>
</dbReference>
<sequence length="428" mass="48760">MTSLTAEHLHAILPSAPEGDIEEELPSILRVMREYQINTKLRCAAFLANVAKESGQLMYVEEIDEGWYLEGREDLGNVYEGDGPRFKGHGYIQITGRHNHELVGKALGVDAISDPAILTQMPYAWLSAGYYWRYMSSWGDLNDYADQGDFETTVLGVRGGEDPERRWYYDKAMEVLPDDLDLSAGEETVTEPSRERSEPVADHITLGYDQEGWAYDTATGLYVKSDIADLDYKTNEDGWLLAKVDAVQAAADTVQISADTVQISADTVVETAAETVQDAASTWSWPESWDDPISDSEWYVQRCPTRYTWPGNRDDIDAVARRLVSNYDVTVNTYLYHPEDVWINKGISREYDSFDVWGPGGRGDPIGYELGQEIFWVIRNDPNPPNIEWIIWWGYIYEAWNNWEGTFFSDDTSDADMGHYRHIHVTYE</sequence>
<reference evidence="1" key="1">
    <citation type="submission" date="2020-02" db="EMBL/GenBank/DDBJ databases">
        <authorList>
            <person name="Meier V. D."/>
        </authorList>
    </citation>
    <scope>NUCLEOTIDE SEQUENCE</scope>
    <source>
        <strain evidence="1">AVDCRST_MAG78</strain>
    </source>
</reference>
<dbReference type="InterPro" id="IPR052354">
    <property type="entry name" value="Cell_Wall_Dynamics_Protein"/>
</dbReference>
<dbReference type="Gene3D" id="1.10.530.10">
    <property type="match status" value="1"/>
</dbReference>
<gene>
    <name evidence="1" type="ORF">AVDCRST_MAG78-2954</name>
</gene>
<dbReference type="AlphaFoldDB" id="A0A6J4QJP0"/>
<protein>
    <submittedName>
        <fullName evidence="1">GH19</fullName>
    </submittedName>
</protein>
<dbReference type="EMBL" id="CADCVB010000193">
    <property type="protein sequence ID" value="CAA9446760.1"/>
    <property type="molecule type" value="Genomic_DNA"/>
</dbReference>
<dbReference type="PANTHER" id="PTHR34408">
    <property type="entry name" value="FAMILY PROTEIN, PUTATIVE-RELATED"/>
    <property type="match status" value="1"/>
</dbReference>
<organism evidence="1">
    <name type="scientific">uncultured Rubrobacteraceae bacterium</name>
    <dbReference type="NCBI Taxonomy" id="349277"/>
    <lineage>
        <taxon>Bacteria</taxon>
        <taxon>Bacillati</taxon>
        <taxon>Actinomycetota</taxon>
        <taxon>Rubrobacteria</taxon>
        <taxon>Rubrobacterales</taxon>
        <taxon>Rubrobacteraceae</taxon>
        <taxon>environmental samples</taxon>
    </lineage>
</organism>
<dbReference type="SUPFAM" id="SSF53955">
    <property type="entry name" value="Lysozyme-like"/>
    <property type="match status" value="1"/>
</dbReference>
<proteinExistence type="predicted"/>
<evidence type="ECO:0000313" key="1">
    <source>
        <dbReference type="EMBL" id="CAA9446760.1"/>
    </source>
</evidence>
<accession>A0A6J4QJP0</accession>